<reference evidence="2" key="1">
    <citation type="journal article" date="2019" name="Int. J. Syst. Evol. Microbiol.">
        <title>The Global Catalogue of Microorganisms (GCM) 10K type strain sequencing project: providing services to taxonomists for standard genome sequencing and annotation.</title>
        <authorList>
            <consortium name="The Broad Institute Genomics Platform"/>
            <consortium name="The Broad Institute Genome Sequencing Center for Infectious Disease"/>
            <person name="Wu L."/>
            <person name="Ma J."/>
        </authorList>
    </citation>
    <scope>NUCLEOTIDE SEQUENCE [LARGE SCALE GENOMIC DNA]</scope>
    <source>
        <strain evidence="2">JCM 17986</strain>
    </source>
</reference>
<dbReference type="EMBL" id="BAABHS010000016">
    <property type="protein sequence ID" value="GAA4973821.1"/>
    <property type="molecule type" value="Genomic_DNA"/>
</dbReference>
<dbReference type="Proteomes" id="UP001500466">
    <property type="component" value="Unassembled WGS sequence"/>
</dbReference>
<evidence type="ECO:0000313" key="2">
    <source>
        <dbReference type="Proteomes" id="UP001500466"/>
    </source>
</evidence>
<keyword evidence="2" id="KW-1185">Reference proteome</keyword>
<name>A0ABP9HLM2_9ACTN</name>
<proteinExistence type="predicted"/>
<evidence type="ECO:0000313" key="1">
    <source>
        <dbReference type="EMBL" id="GAA4973821.1"/>
    </source>
</evidence>
<accession>A0ABP9HLM2</accession>
<gene>
    <name evidence="1" type="ORF">GCM10023205_45430</name>
</gene>
<dbReference type="RefSeq" id="WP_345677456.1">
    <property type="nucleotide sequence ID" value="NZ_BAABHS010000016.1"/>
</dbReference>
<comment type="caution">
    <text evidence="1">The sequence shown here is derived from an EMBL/GenBank/DDBJ whole genome shotgun (WGS) entry which is preliminary data.</text>
</comment>
<sequence>METRTTAERLLLATRIGWFRLNQPVFIDRGQAYWIDHNADELCVDRGSGRVSRHAGWTCR</sequence>
<organism evidence="1 2">
    <name type="scientific">Yinghuangia aomiensis</name>
    <dbReference type="NCBI Taxonomy" id="676205"/>
    <lineage>
        <taxon>Bacteria</taxon>
        <taxon>Bacillati</taxon>
        <taxon>Actinomycetota</taxon>
        <taxon>Actinomycetes</taxon>
        <taxon>Kitasatosporales</taxon>
        <taxon>Streptomycetaceae</taxon>
        <taxon>Yinghuangia</taxon>
    </lineage>
</organism>
<protein>
    <submittedName>
        <fullName evidence="1">Uncharacterized protein</fullName>
    </submittedName>
</protein>